<protein>
    <submittedName>
        <fullName evidence="1">Uncharacterized protein</fullName>
    </submittedName>
</protein>
<name>A0A0E9WKY1_ANGAN</name>
<evidence type="ECO:0000313" key="1">
    <source>
        <dbReference type="EMBL" id="JAH91002.1"/>
    </source>
</evidence>
<dbReference type="AlphaFoldDB" id="A0A0E9WKY1"/>
<organism evidence="1">
    <name type="scientific">Anguilla anguilla</name>
    <name type="common">European freshwater eel</name>
    <name type="synonym">Muraena anguilla</name>
    <dbReference type="NCBI Taxonomy" id="7936"/>
    <lineage>
        <taxon>Eukaryota</taxon>
        <taxon>Metazoa</taxon>
        <taxon>Chordata</taxon>
        <taxon>Craniata</taxon>
        <taxon>Vertebrata</taxon>
        <taxon>Euteleostomi</taxon>
        <taxon>Actinopterygii</taxon>
        <taxon>Neopterygii</taxon>
        <taxon>Teleostei</taxon>
        <taxon>Anguilliformes</taxon>
        <taxon>Anguillidae</taxon>
        <taxon>Anguilla</taxon>
    </lineage>
</organism>
<sequence length="57" mass="6383">MQISYTGKPKMVLSSYLQTRQGNAVVPKILWSGLPFGNRIFFPEKSHAKSVKVSLIC</sequence>
<reference evidence="1" key="1">
    <citation type="submission" date="2014-11" db="EMBL/GenBank/DDBJ databases">
        <authorList>
            <person name="Amaro Gonzalez C."/>
        </authorList>
    </citation>
    <scope>NUCLEOTIDE SEQUENCE</scope>
</reference>
<proteinExistence type="predicted"/>
<reference evidence="1" key="2">
    <citation type="journal article" date="2015" name="Fish Shellfish Immunol.">
        <title>Early steps in the European eel (Anguilla anguilla)-Vibrio vulnificus interaction in the gills: Role of the RtxA13 toxin.</title>
        <authorList>
            <person name="Callol A."/>
            <person name="Pajuelo D."/>
            <person name="Ebbesson L."/>
            <person name="Teles M."/>
            <person name="MacKenzie S."/>
            <person name="Amaro C."/>
        </authorList>
    </citation>
    <scope>NUCLEOTIDE SEQUENCE</scope>
</reference>
<dbReference type="EMBL" id="GBXM01017575">
    <property type="protein sequence ID" value="JAH91002.1"/>
    <property type="molecule type" value="Transcribed_RNA"/>
</dbReference>
<accession>A0A0E9WKY1</accession>